<dbReference type="PROSITE" id="PS51379">
    <property type="entry name" value="4FE4S_FER_2"/>
    <property type="match status" value="1"/>
</dbReference>
<evidence type="ECO:0000256" key="2">
    <source>
        <dbReference type="ARBA" id="ARBA00022723"/>
    </source>
</evidence>
<keyword evidence="3" id="KW-0560">Oxidoreductase</keyword>
<dbReference type="PANTHER" id="PTHR43255:SF1">
    <property type="entry name" value="IRON-SULFUR-BINDING OXIDOREDUCTASE FADF-RELATED"/>
    <property type="match status" value="1"/>
</dbReference>
<evidence type="ECO:0000259" key="6">
    <source>
        <dbReference type="PROSITE" id="PS51379"/>
    </source>
</evidence>
<dbReference type="PROSITE" id="PS00198">
    <property type="entry name" value="4FE4S_FER_1"/>
    <property type="match status" value="1"/>
</dbReference>
<dbReference type="InterPro" id="IPR009051">
    <property type="entry name" value="Helical_ferredxn"/>
</dbReference>
<dbReference type="AlphaFoldDB" id="A0A381RXE1"/>
<dbReference type="SUPFAM" id="SSF46548">
    <property type="entry name" value="alpha-helical ferredoxin"/>
    <property type="match status" value="1"/>
</dbReference>
<dbReference type="EMBL" id="UINC01002357">
    <property type="protein sequence ID" value="SUZ95811.1"/>
    <property type="molecule type" value="Genomic_DNA"/>
</dbReference>
<dbReference type="Pfam" id="PF13183">
    <property type="entry name" value="Fer4_8"/>
    <property type="match status" value="1"/>
</dbReference>
<keyword evidence="5" id="KW-0411">Iron-sulfur</keyword>
<dbReference type="GO" id="GO:0046872">
    <property type="term" value="F:metal ion binding"/>
    <property type="evidence" value="ECO:0007669"/>
    <property type="project" value="UniProtKB-KW"/>
</dbReference>
<evidence type="ECO:0000256" key="5">
    <source>
        <dbReference type="ARBA" id="ARBA00023014"/>
    </source>
</evidence>
<dbReference type="InterPro" id="IPR017900">
    <property type="entry name" value="4Fe4S_Fe_S_CS"/>
</dbReference>
<evidence type="ECO:0000256" key="3">
    <source>
        <dbReference type="ARBA" id="ARBA00023002"/>
    </source>
</evidence>
<accession>A0A381RXE1</accession>
<protein>
    <recommendedName>
        <fullName evidence="6">4Fe-4S ferredoxin-type domain-containing protein</fullName>
    </recommendedName>
</protein>
<dbReference type="GO" id="GO:0016491">
    <property type="term" value="F:oxidoreductase activity"/>
    <property type="evidence" value="ECO:0007669"/>
    <property type="project" value="UniProtKB-KW"/>
</dbReference>
<dbReference type="PANTHER" id="PTHR43255">
    <property type="entry name" value="IRON-SULFUR-BINDING OXIDOREDUCTASE FADF-RELATED-RELATED"/>
    <property type="match status" value="1"/>
</dbReference>
<keyword evidence="4" id="KW-0408">Iron</keyword>
<dbReference type="Gene3D" id="1.10.1060.10">
    <property type="entry name" value="Alpha-helical ferredoxin"/>
    <property type="match status" value="1"/>
</dbReference>
<name>A0A381RXE1_9ZZZZ</name>
<feature type="domain" description="4Fe-4S ferredoxin-type" evidence="6">
    <location>
        <begin position="30"/>
        <end position="59"/>
    </location>
</feature>
<keyword evidence="2" id="KW-0479">Metal-binding</keyword>
<dbReference type="GO" id="GO:0051539">
    <property type="term" value="F:4 iron, 4 sulfur cluster binding"/>
    <property type="evidence" value="ECO:0007669"/>
    <property type="project" value="UniProtKB-KW"/>
</dbReference>
<evidence type="ECO:0000256" key="4">
    <source>
        <dbReference type="ARBA" id="ARBA00023004"/>
    </source>
</evidence>
<evidence type="ECO:0000313" key="7">
    <source>
        <dbReference type="EMBL" id="SUZ95811.1"/>
    </source>
</evidence>
<keyword evidence="1" id="KW-0004">4Fe-4S</keyword>
<sequence>MFALYKDAGYQDVLVEEKQALFDQVTQDMRYPETLYGCYECGICVAACPSARFYDFSPRVFAQVMAREDVHTFYELLNDSVWDCSQCFSCTCCPRENNPGAIITIMREVAVNNGLASAKEALQAYSRIIFKIMSTGTQVSPDMLQPDFFPDWGQDVRDVAENLDVWRRAIPPETMHTVELAWDVSEKTRLELYMIWKLTGNLEMIENIDEGLFMILEEVMEELLEEHGYDIDDFDNILED</sequence>
<organism evidence="7">
    <name type="scientific">marine metagenome</name>
    <dbReference type="NCBI Taxonomy" id="408172"/>
    <lineage>
        <taxon>unclassified sequences</taxon>
        <taxon>metagenomes</taxon>
        <taxon>ecological metagenomes</taxon>
    </lineage>
</organism>
<dbReference type="InterPro" id="IPR051460">
    <property type="entry name" value="HdrC_iron-sulfur_subunit"/>
</dbReference>
<dbReference type="InterPro" id="IPR017896">
    <property type="entry name" value="4Fe4S_Fe-S-bd"/>
</dbReference>
<dbReference type="GO" id="GO:0005886">
    <property type="term" value="C:plasma membrane"/>
    <property type="evidence" value="ECO:0007669"/>
    <property type="project" value="TreeGrafter"/>
</dbReference>
<evidence type="ECO:0000256" key="1">
    <source>
        <dbReference type="ARBA" id="ARBA00022485"/>
    </source>
</evidence>
<reference evidence="7" key="1">
    <citation type="submission" date="2018-05" db="EMBL/GenBank/DDBJ databases">
        <authorList>
            <person name="Lanie J.A."/>
            <person name="Ng W.-L."/>
            <person name="Kazmierczak K.M."/>
            <person name="Andrzejewski T.M."/>
            <person name="Davidsen T.M."/>
            <person name="Wayne K.J."/>
            <person name="Tettelin H."/>
            <person name="Glass J.I."/>
            <person name="Rusch D."/>
            <person name="Podicherti R."/>
            <person name="Tsui H.-C.T."/>
            <person name="Winkler M.E."/>
        </authorList>
    </citation>
    <scope>NUCLEOTIDE SEQUENCE</scope>
</reference>
<gene>
    <name evidence="7" type="ORF">METZ01_LOCUS48665</name>
</gene>
<proteinExistence type="predicted"/>